<dbReference type="EMBL" id="JAIZAY010000016">
    <property type="protein sequence ID" value="KAJ8027009.1"/>
    <property type="molecule type" value="Genomic_DNA"/>
</dbReference>
<organism evidence="1 2">
    <name type="scientific">Holothuria leucospilota</name>
    <name type="common">Black long sea cucumber</name>
    <name type="synonym">Mertensiothuria leucospilota</name>
    <dbReference type="NCBI Taxonomy" id="206669"/>
    <lineage>
        <taxon>Eukaryota</taxon>
        <taxon>Metazoa</taxon>
        <taxon>Echinodermata</taxon>
        <taxon>Eleutherozoa</taxon>
        <taxon>Echinozoa</taxon>
        <taxon>Holothuroidea</taxon>
        <taxon>Aspidochirotacea</taxon>
        <taxon>Aspidochirotida</taxon>
        <taxon>Holothuriidae</taxon>
        <taxon>Holothuria</taxon>
    </lineage>
</organism>
<dbReference type="OrthoDB" id="6782675at2759"/>
<comment type="caution">
    <text evidence="1">The sequence shown here is derived from an EMBL/GenBank/DDBJ whole genome shotgun (WGS) entry which is preliminary data.</text>
</comment>
<keyword evidence="2" id="KW-1185">Reference proteome</keyword>
<accession>A0A9Q0YR71</accession>
<evidence type="ECO:0000313" key="2">
    <source>
        <dbReference type="Proteomes" id="UP001152320"/>
    </source>
</evidence>
<dbReference type="Proteomes" id="UP001152320">
    <property type="component" value="Chromosome 16"/>
</dbReference>
<evidence type="ECO:0000313" key="1">
    <source>
        <dbReference type="EMBL" id="KAJ8027009.1"/>
    </source>
</evidence>
<reference evidence="1" key="1">
    <citation type="submission" date="2021-10" db="EMBL/GenBank/DDBJ databases">
        <title>Tropical sea cucumber genome reveals ecological adaptation and Cuvierian tubules defense mechanism.</title>
        <authorList>
            <person name="Chen T."/>
        </authorList>
    </citation>
    <scope>NUCLEOTIDE SEQUENCE</scope>
    <source>
        <strain evidence="1">Nanhai2018</strain>
        <tissue evidence="1">Muscle</tissue>
    </source>
</reference>
<proteinExistence type="predicted"/>
<sequence>MPYFKGVSERITRILNRAGAKTFYSRSQKLRGDILSQPKDPLSKKHTACVYSIPCSCGQQYIGQTKRPLRVRVVELKRATEQGKAEGSALAEHAHCNNHTPLWADVTSIVKVKHLGMRLIREALEIRVNEKSTINRMDGKDVSHM</sequence>
<gene>
    <name evidence="1" type="ORF">HOLleu_32019</name>
</gene>
<dbReference type="AlphaFoldDB" id="A0A9Q0YR71"/>
<name>A0A9Q0YR71_HOLLE</name>
<protein>
    <submittedName>
        <fullName evidence="1">Uncharacterized protein</fullName>
    </submittedName>
</protein>